<reference evidence="2 3" key="1">
    <citation type="submission" date="2016-10" db="EMBL/GenBank/DDBJ databases">
        <authorList>
            <person name="de Groot N.N."/>
        </authorList>
    </citation>
    <scope>NUCLEOTIDE SEQUENCE [LARGE SCALE GENOMIC DNA]</scope>
    <source>
        <strain evidence="2 3">DSM 44993</strain>
    </source>
</reference>
<gene>
    <name evidence="2" type="ORF">SAMN04489732_13011</name>
</gene>
<name>A0A1H8YNI2_9PSEU</name>
<dbReference type="EMBL" id="FOEF01000030">
    <property type="protein sequence ID" value="SEP53709.1"/>
    <property type="molecule type" value="Genomic_DNA"/>
</dbReference>
<evidence type="ECO:0000256" key="1">
    <source>
        <dbReference type="SAM" id="MobiDB-lite"/>
    </source>
</evidence>
<sequence length="67" mass="7203">MNPRSTTVSGASATTGCPGDGAPPYRREDSVVTTVDRPDATYIPRCRDVVLWVCGTEKLYDLGAGWL</sequence>
<organism evidence="2 3">
    <name type="scientific">Amycolatopsis saalfeldensis</name>
    <dbReference type="NCBI Taxonomy" id="394193"/>
    <lineage>
        <taxon>Bacteria</taxon>
        <taxon>Bacillati</taxon>
        <taxon>Actinomycetota</taxon>
        <taxon>Actinomycetes</taxon>
        <taxon>Pseudonocardiales</taxon>
        <taxon>Pseudonocardiaceae</taxon>
        <taxon>Amycolatopsis</taxon>
    </lineage>
</organism>
<evidence type="ECO:0000313" key="2">
    <source>
        <dbReference type="EMBL" id="SEP53709.1"/>
    </source>
</evidence>
<accession>A0A1H8YNI2</accession>
<proteinExistence type="predicted"/>
<dbReference type="STRING" id="394193.SAMN04489732_13011"/>
<dbReference type="Proteomes" id="UP000198582">
    <property type="component" value="Unassembled WGS sequence"/>
</dbReference>
<feature type="region of interest" description="Disordered" evidence="1">
    <location>
        <begin position="1"/>
        <end position="29"/>
    </location>
</feature>
<dbReference type="AlphaFoldDB" id="A0A1H8YNI2"/>
<protein>
    <submittedName>
        <fullName evidence="2">Uncharacterized protein</fullName>
    </submittedName>
</protein>
<evidence type="ECO:0000313" key="3">
    <source>
        <dbReference type="Proteomes" id="UP000198582"/>
    </source>
</evidence>
<keyword evidence="3" id="KW-1185">Reference proteome</keyword>
<dbReference type="PROSITE" id="PS51257">
    <property type="entry name" value="PROKAR_LIPOPROTEIN"/>
    <property type="match status" value="1"/>
</dbReference>
<feature type="compositionally biased region" description="Low complexity" evidence="1">
    <location>
        <begin position="1"/>
        <end position="16"/>
    </location>
</feature>